<reference evidence="2" key="1">
    <citation type="journal article" date="2017" name="Nat. Ecol. Evol.">
        <title>Genome expansion and lineage-specific genetic innovations in the forest pathogenic fungi Armillaria.</title>
        <authorList>
            <person name="Sipos G."/>
            <person name="Prasanna A.N."/>
            <person name="Walter M.C."/>
            <person name="O'Connor E."/>
            <person name="Balint B."/>
            <person name="Krizsan K."/>
            <person name="Kiss B."/>
            <person name="Hess J."/>
            <person name="Varga T."/>
            <person name="Slot J."/>
            <person name="Riley R."/>
            <person name="Boka B."/>
            <person name="Rigling D."/>
            <person name="Barry K."/>
            <person name="Lee J."/>
            <person name="Mihaltcheva S."/>
            <person name="LaButti K."/>
            <person name="Lipzen A."/>
            <person name="Waldron R."/>
            <person name="Moloney N.M."/>
            <person name="Sperisen C."/>
            <person name="Kredics L."/>
            <person name="Vagvoelgyi C."/>
            <person name="Patrignani A."/>
            <person name="Fitzpatrick D."/>
            <person name="Nagy I."/>
            <person name="Doyle S."/>
            <person name="Anderson J.B."/>
            <person name="Grigoriev I.V."/>
            <person name="Gueldener U."/>
            <person name="Muensterkoetter M."/>
            <person name="Nagy L.G."/>
        </authorList>
    </citation>
    <scope>NUCLEOTIDE SEQUENCE [LARGE SCALE GENOMIC DNA]</scope>
    <source>
        <strain evidence="2">Ar21-2</strain>
    </source>
</reference>
<dbReference type="STRING" id="47427.A0A2H3CRA2"/>
<name>A0A2H3CRA2_ARMGA</name>
<evidence type="ECO:0000313" key="2">
    <source>
        <dbReference type="Proteomes" id="UP000217790"/>
    </source>
</evidence>
<dbReference type="OrthoDB" id="3051534at2759"/>
<dbReference type="EMBL" id="KZ293690">
    <property type="protein sequence ID" value="PBK85579.1"/>
    <property type="molecule type" value="Genomic_DNA"/>
</dbReference>
<organism evidence="1 2">
    <name type="scientific">Armillaria gallica</name>
    <name type="common">Bulbous honey fungus</name>
    <name type="synonym">Armillaria bulbosa</name>
    <dbReference type="NCBI Taxonomy" id="47427"/>
    <lineage>
        <taxon>Eukaryota</taxon>
        <taxon>Fungi</taxon>
        <taxon>Dikarya</taxon>
        <taxon>Basidiomycota</taxon>
        <taxon>Agaricomycotina</taxon>
        <taxon>Agaricomycetes</taxon>
        <taxon>Agaricomycetidae</taxon>
        <taxon>Agaricales</taxon>
        <taxon>Marasmiineae</taxon>
        <taxon>Physalacriaceae</taxon>
        <taxon>Armillaria</taxon>
    </lineage>
</organism>
<proteinExistence type="predicted"/>
<gene>
    <name evidence="1" type="ORF">ARMGADRAFT_1087446</name>
</gene>
<accession>A0A2H3CRA2</accession>
<sequence>MSAPSADDFAKLVQQVADLTKLITMQAQAASPSNTALVATQVPAPTSNSELVLGPLTLNPAASMSPSLFSLFPKVEVATITSIIQHDLCASDIYKLDTLHHNKAERKTLELNDTKLELSNDNAVLKEYKTLNSIIDPLSTYFSILIMHA</sequence>
<evidence type="ECO:0000313" key="1">
    <source>
        <dbReference type="EMBL" id="PBK85579.1"/>
    </source>
</evidence>
<protein>
    <submittedName>
        <fullName evidence="1">Uncharacterized protein</fullName>
    </submittedName>
</protein>
<dbReference type="InParanoid" id="A0A2H3CRA2"/>
<keyword evidence="2" id="KW-1185">Reference proteome</keyword>
<dbReference type="AlphaFoldDB" id="A0A2H3CRA2"/>
<dbReference type="Proteomes" id="UP000217790">
    <property type="component" value="Unassembled WGS sequence"/>
</dbReference>